<evidence type="ECO:0000313" key="2">
    <source>
        <dbReference type="EMBL" id="KAA8904751.1"/>
    </source>
</evidence>
<organism evidence="2 3">
    <name type="scientific">Diutina rugosa</name>
    <name type="common">Yeast</name>
    <name type="synonym">Candida rugosa</name>
    <dbReference type="NCBI Taxonomy" id="5481"/>
    <lineage>
        <taxon>Eukaryota</taxon>
        <taxon>Fungi</taxon>
        <taxon>Dikarya</taxon>
        <taxon>Ascomycota</taxon>
        <taxon>Saccharomycotina</taxon>
        <taxon>Pichiomycetes</taxon>
        <taxon>Debaryomycetaceae</taxon>
        <taxon>Diutina</taxon>
    </lineage>
</organism>
<dbReference type="Gene3D" id="1.10.238.10">
    <property type="entry name" value="EF-hand"/>
    <property type="match status" value="1"/>
</dbReference>
<dbReference type="InterPro" id="IPR050403">
    <property type="entry name" value="Myosin_RLC"/>
</dbReference>
<name>A0A642USI3_DIURU</name>
<proteinExistence type="predicted"/>
<dbReference type="EMBL" id="SWFT01000053">
    <property type="protein sequence ID" value="KAA8904751.1"/>
    <property type="molecule type" value="Genomic_DNA"/>
</dbReference>
<gene>
    <name evidence="2" type="ORF">DIURU_001827</name>
</gene>
<reference evidence="2 3" key="1">
    <citation type="submission" date="2019-07" db="EMBL/GenBank/DDBJ databases">
        <title>Genome assembly of two rare yeast pathogens: Diutina rugosa and Trichomonascus ciferrii.</title>
        <authorList>
            <person name="Mixao V."/>
            <person name="Saus E."/>
            <person name="Hansen A."/>
            <person name="Lass-Flor C."/>
            <person name="Gabaldon T."/>
        </authorList>
    </citation>
    <scope>NUCLEOTIDE SEQUENCE [LARGE SCALE GENOMIC DNA]</scope>
    <source>
        <strain evidence="2 3">CBS 613</strain>
    </source>
</reference>
<keyword evidence="3" id="KW-1185">Reference proteome</keyword>
<dbReference type="AlphaFoldDB" id="A0A642USI3"/>
<dbReference type="SUPFAM" id="SSF47473">
    <property type="entry name" value="EF-hand"/>
    <property type="match status" value="1"/>
</dbReference>
<comment type="caution">
    <text evidence="2">The sequence shown here is derived from an EMBL/GenBank/DDBJ whole genome shotgun (WGS) entry which is preliminary data.</text>
</comment>
<dbReference type="Proteomes" id="UP000449547">
    <property type="component" value="Unassembled WGS sequence"/>
</dbReference>
<dbReference type="GeneID" id="54780480"/>
<sequence>MSALNTLSNNQKSQLRHAFTLIDGESRDSQITKQDLVNLYTQLGIAVPAESDLERMLTVEGGDAEKGINFAQFSNIMAKEFSKFDSRMTIYNALKVFSHSEQVPKFREELYIDVDQLKDACCSVQLGEIGSGDHRLDRKVFDKLVEGFVQEEMDGKRLFMADKWLDAYID</sequence>
<evidence type="ECO:0000313" key="3">
    <source>
        <dbReference type="Proteomes" id="UP000449547"/>
    </source>
</evidence>
<accession>A0A642USI3</accession>
<evidence type="ECO:0000256" key="1">
    <source>
        <dbReference type="ARBA" id="ARBA00022737"/>
    </source>
</evidence>
<protein>
    <recommendedName>
        <fullName evidence="4">EF-hand domain-containing protein</fullName>
    </recommendedName>
</protein>
<evidence type="ECO:0008006" key="4">
    <source>
        <dbReference type="Google" id="ProtNLM"/>
    </source>
</evidence>
<dbReference type="VEuPathDB" id="FungiDB:DIURU_001827"/>
<keyword evidence="1" id="KW-0677">Repeat</keyword>
<dbReference type="PANTHER" id="PTHR23049">
    <property type="entry name" value="MYOSIN REGULATORY LIGHT CHAIN 2"/>
    <property type="match status" value="1"/>
</dbReference>
<dbReference type="InterPro" id="IPR011992">
    <property type="entry name" value="EF-hand-dom_pair"/>
</dbReference>
<dbReference type="OMA" id="EQMDGTQ"/>
<dbReference type="RefSeq" id="XP_034013361.1">
    <property type="nucleotide sequence ID" value="XM_034154413.1"/>
</dbReference>
<dbReference type="OrthoDB" id="429467at2759"/>